<reference evidence="1 2" key="1">
    <citation type="journal article" date="2006" name="PLoS Genet.">
        <title>Who ate whom? Adaptive Helicobacter genomic changes that accompanied a host jump from early humans to large felines.</title>
        <authorList>
            <person name="Eppinger M."/>
            <person name="Baar C."/>
            <person name="Linz B."/>
            <person name="Raddatz G."/>
            <person name="Lanz C."/>
            <person name="Keller H."/>
            <person name="Morelli G."/>
            <person name="Gressmann H."/>
            <person name="Achtman M."/>
            <person name="Schuster S.C."/>
        </authorList>
    </citation>
    <scope>NUCLEOTIDE SEQUENCE [LARGE SCALE GENOMIC DNA]</scope>
    <source>
        <strain evidence="1 2">Sheeba</strain>
    </source>
</reference>
<dbReference type="EMBL" id="AM260522">
    <property type="protein sequence ID" value="CAJ98898.1"/>
    <property type="molecule type" value="Genomic_DNA"/>
</dbReference>
<evidence type="ECO:0000313" key="1">
    <source>
        <dbReference type="EMBL" id="CAJ98898.1"/>
    </source>
</evidence>
<keyword evidence="2" id="KW-1185">Reference proteome</keyword>
<organism evidence="1 2">
    <name type="scientific">Helicobacter acinonychis (strain Sheeba)</name>
    <dbReference type="NCBI Taxonomy" id="382638"/>
    <lineage>
        <taxon>Bacteria</taxon>
        <taxon>Pseudomonadati</taxon>
        <taxon>Campylobacterota</taxon>
        <taxon>Epsilonproteobacteria</taxon>
        <taxon>Campylobacterales</taxon>
        <taxon>Helicobacteraceae</taxon>
        <taxon>Helicobacter</taxon>
    </lineage>
</organism>
<dbReference type="AlphaFoldDB" id="Q17ZM8"/>
<dbReference type="Proteomes" id="UP000000775">
    <property type="component" value="Chromosome"/>
</dbReference>
<sequence>MANLINQNNQLKAKPQLQFFYNPSLYPKAMTLTYESETHNSGSIHSDLDKIAQIYKENAAFIPIELPALNSLKALQNLRKASKEKELVGILKCFNSDILNAEDIGNSMLYSNQR</sequence>
<dbReference type="KEGG" id="hac:Hac_0034"/>
<dbReference type="STRING" id="382638.Hac_0034"/>
<accession>Q17ZM8</accession>
<name>Q17ZM8_HELAH</name>
<evidence type="ECO:0000313" key="2">
    <source>
        <dbReference type="Proteomes" id="UP000000775"/>
    </source>
</evidence>
<proteinExistence type="predicted"/>
<protein>
    <submittedName>
        <fullName evidence="1">Uncharacterized protein</fullName>
    </submittedName>
</protein>
<gene>
    <name evidence="1" type="primary">fragment 2</name>
    <name evidence="1" type="ordered locus">Hac_0034</name>
</gene>
<dbReference type="HOGENOM" id="CLU_2117618_0_0_7"/>